<comment type="caution">
    <text evidence="1">The sequence shown here is derived from an EMBL/GenBank/DDBJ whole genome shotgun (WGS) entry which is preliminary data.</text>
</comment>
<protein>
    <submittedName>
        <fullName evidence="1">Uncharacterized protein</fullName>
    </submittedName>
</protein>
<proteinExistence type="predicted"/>
<evidence type="ECO:0000313" key="2">
    <source>
        <dbReference type="Proteomes" id="UP001164250"/>
    </source>
</evidence>
<reference evidence="2" key="1">
    <citation type="journal article" date="2023" name="G3 (Bethesda)">
        <title>Genome assembly and association tests identify interacting loci associated with vigor, precocity, and sex in interspecific pistachio rootstocks.</title>
        <authorList>
            <person name="Palmer W."/>
            <person name="Jacygrad E."/>
            <person name="Sagayaradj S."/>
            <person name="Cavanaugh K."/>
            <person name="Han R."/>
            <person name="Bertier L."/>
            <person name="Beede B."/>
            <person name="Kafkas S."/>
            <person name="Golino D."/>
            <person name="Preece J."/>
            <person name="Michelmore R."/>
        </authorList>
    </citation>
    <scope>NUCLEOTIDE SEQUENCE [LARGE SCALE GENOMIC DNA]</scope>
</reference>
<keyword evidence="2" id="KW-1185">Reference proteome</keyword>
<sequence length="122" mass="15262">MSMLLQRQRKKNQKRPKRLKRNPKQSNLKLKNLRFLLNIHLLQNLLMLLRSQILRKHPELLRPKPRNHRRRKLWKQNYLRPRLNPKMRRNRLRLNLEMKSHLMRRKQKKLSEVVEIFSVKVL</sequence>
<accession>A0ACC1BEU2</accession>
<gene>
    <name evidence="1" type="ORF">Patl1_27731</name>
</gene>
<organism evidence="1 2">
    <name type="scientific">Pistacia atlantica</name>
    <dbReference type="NCBI Taxonomy" id="434234"/>
    <lineage>
        <taxon>Eukaryota</taxon>
        <taxon>Viridiplantae</taxon>
        <taxon>Streptophyta</taxon>
        <taxon>Embryophyta</taxon>
        <taxon>Tracheophyta</taxon>
        <taxon>Spermatophyta</taxon>
        <taxon>Magnoliopsida</taxon>
        <taxon>eudicotyledons</taxon>
        <taxon>Gunneridae</taxon>
        <taxon>Pentapetalae</taxon>
        <taxon>rosids</taxon>
        <taxon>malvids</taxon>
        <taxon>Sapindales</taxon>
        <taxon>Anacardiaceae</taxon>
        <taxon>Pistacia</taxon>
    </lineage>
</organism>
<dbReference type="EMBL" id="CM047901">
    <property type="protein sequence ID" value="KAJ0097467.1"/>
    <property type="molecule type" value="Genomic_DNA"/>
</dbReference>
<dbReference type="Proteomes" id="UP001164250">
    <property type="component" value="Chromosome 5"/>
</dbReference>
<evidence type="ECO:0000313" key="1">
    <source>
        <dbReference type="EMBL" id="KAJ0097467.1"/>
    </source>
</evidence>
<name>A0ACC1BEU2_9ROSI</name>